<dbReference type="PROSITE" id="PS01124">
    <property type="entry name" value="HTH_ARAC_FAMILY_2"/>
    <property type="match status" value="1"/>
</dbReference>
<dbReference type="SUPFAM" id="SSF46689">
    <property type="entry name" value="Homeodomain-like"/>
    <property type="match status" value="2"/>
</dbReference>
<keyword evidence="6" id="KW-1185">Reference proteome</keyword>
<dbReference type="PROSITE" id="PS00041">
    <property type="entry name" value="HTH_ARAC_FAMILY_1"/>
    <property type="match status" value="1"/>
</dbReference>
<dbReference type="RefSeq" id="WP_229681288.1">
    <property type="nucleotide sequence ID" value="NZ_BMKW01000006.1"/>
</dbReference>
<name>A0A917NPR5_9PROT</name>
<dbReference type="GO" id="GO:0043565">
    <property type="term" value="F:sequence-specific DNA binding"/>
    <property type="evidence" value="ECO:0007669"/>
    <property type="project" value="InterPro"/>
</dbReference>
<evidence type="ECO:0000313" key="5">
    <source>
        <dbReference type="EMBL" id="GGJ17182.1"/>
    </source>
</evidence>
<dbReference type="InterPro" id="IPR020449">
    <property type="entry name" value="Tscrpt_reg_AraC-type_HTH"/>
</dbReference>
<protein>
    <recommendedName>
        <fullName evidence="4">HTH araC/xylS-type domain-containing protein</fullName>
    </recommendedName>
</protein>
<accession>A0A917NPR5</accession>
<dbReference type="GO" id="GO:0003700">
    <property type="term" value="F:DNA-binding transcription factor activity"/>
    <property type="evidence" value="ECO:0007669"/>
    <property type="project" value="InterPro"/>
</dbReference>
<dbReference type="InterPro" id="IPR050204">
    <property type="entry name" value="AraC_XylS_family_regulators"/>
</dbReference>
<dbReference type="AlphaFoldDB" id="A0A917NPR5"/>
<evidence type="ECO:0000259" key="4">
    <source>
        <dbReference type="PROSITE" id="PS01124"/>
    </source>
</evidence>
<evidence type="ECO:0000256" key="2">
    <source>
        <dbReference type="ARBA" id="ARBA00023125"/>
    </source>
</evidence>
<organism evidence="5 6">
    <name type="scientific">Neoroseomonas lacus</name>
    <dbReference type="NCBI Taxonomy" id="287609"/>
    <lineage>
        <taxon>Bacteria</taxon>
        <taxon>Pseudomonadati</taxon>
        <taxon>Pseudomonadota</taxon>
        <taxon>Alphaproteobacteria</taxon>
        <taxon>Acetobacterales</taxon>
        <taxon>Acetobacteraceae</taxon>
        <taxon>Neoroseomonas</taxon>
    </lineage>
</organism>
<keyword evidence="3" id="KW-0804">Transcription</keyword>
<feature type="domain" description="HTH araC/xylS-type" evidence="4">
    <location>
        <begin position="92"/>
        <end position="190"/>
    </location>
</feature>
<dbReference type="InterPro" id="IPR018062">
    <property type="entry name" value="HTH_AraC-typ_CS"/>
</dbReference>
<evidence type="ECO:0000256" key="1">
    <source>
        <dbReference type="ARBA" id="ARBA00023015"/>
    </source>
</evidence>
<gene>
    <name evidence="5" type="ORF">GCM10011320_25700</name>
</gene>
<proteinExistence type="predicted"/>
<dbReference type="PANTHER" id="PTHR46796:SF14">
    <property type="entry name" value="TRANSCRIPTIONAL REGULATORY PROTEIN"/>
    <property type="match status" value="1"/>
</dbReference>
<dbReference type="PANTHER" id="PTHR46796">
    <property type="entry name" value="HTH-TYPE TRANSCRIPTIONAL ACTIVATOR RHAS-RELATED"/>
    <property type="match status" value="1"/>
</dbReference>
<evidence type="ECO:0000313" key="6">
    <source>
        <dbReference type="Proteomes" id="UP000661507"/>
    </source>
</evidence>
<dbReference type="PRINTS" id="PR00032">
    <property type="entry name" value="HTHARAC"/>
</dbReference>
<reference evidence="5" key="1">
    <citation type="journal article" date="2014" name="Int. J. Syst. Evol. Microbiol.">
        <title>Complete genome sequence of Corynebacterium casei LMG S-19264T (=DSM 44701T), isolated from a smear-ripened cheese.</title>
        <authorList>
            <consortium name="US DOE Joint Genome Institute (JGI-PGF)"/>
            <person name="Walter F."/>
            <person name="Albersmeier A."/>
            <person name="Kalinowski J."/>
            <person name="Ruckert C."/>
        </authorList>
    </citation>
    <scope>NUCLEOTIDE SEQUENCE</scope>
    <source>
        <strain evidence="5">CGMCC 1.3617</strain>
    </source>
</reference>
<keyword evidence="2" id="KW-0238">DNA-binding</keyword>
<dbReference type="EMBL" id="BMKW01000006">
    <property type="protein sequence ID" value="GGJ17182.1"/>
    <property type="molecule type" value="Genomic_DNA"/>
</dbReference>
<reference evidence="5" key="2">
    <citation type="submission" date="2020-09" db="EMBL/GenBank/DDBJ databases">
        <authorList>
            <person name="Sun Q."/>
            <person name="Zhou Y."/>
        </authorList>
    </citation>
    <scope>NUCLEOTIDE SEQUENCE</scope>
    <source>
        <strain evidence="5">CGMCC 1.3617</strain>
    </source>
</reference>
<comment type="caution">
    <text evidence="5">The sequence shown here is derived from an EMBL/GenBank/DDBJ whole genome shotgun (WGS) entry which is preliminary data.</text>
</comment>
<dbReference type="Proteomes" id="UP000661507">
    <property type="component" value="Unassembled WGS sequence"/>
</dbReference>
<evidence type="ECO:0000256" key="3">
    <source>
        <dbReference type="ARBA" id="ARBA00023163"/>
    </source>
</evidence>
<dbReference type="InterPro" id="IPR018060">
    <property type="entry name" value="HTH_AraC"/>
</dbReference>
<keyword evidence="1" id="KW-0805">Transcription regulation</keyword>
<dbReference type="InterPro" id="IPR009057">
    <property type="entry name" value="Homeodomain-like_sf"/>
</dbReference>
<dbReference type="Pfam" id="PF12833">
    <property type="entry name" value="HTH_18"/>
    <property type="match status" value="1"/>
</dbReference>
<sequence>MAQFNATTSETTLDRAGLGGIAHLDGGDDCPDATMAHFVRALLPSQQAEAVLSGFYTEAFHASLLDRLAALRGTGSQDSRRRVSPLPKWKLRNVEAHVDANIGERILLSDLAVSAGLSEMHFAAQFKLATGQRPHDYVTHRRIQHARHMLIETREPIVQVALAVGFQTQAHFTTVFKRVVGMTPNAWRKAERDRRATMPPVAIAEHRVVSGGAQWQPFAAIRGEHVCAAEQRASAGER</sequence>
<dbReference type="SMART" id="SM00342">
    <property type="entry name" value="HTH_ARAC"/>
    <property type="match status" value="1"/>
</dbReference>
<dbReference type="Gene3D" id="1.10.10.60">
    <property type="entry name" value="Homeodomain-like"/>
    <property type="match status" value="2"/>
</dbReference>